<protein>
    <submittedName>
        <fullName evidence="2">Phage tail protein</fullName>
    </submittedName>
</protein>
<dbReference type="Proteomes" id="UP001589844">
    <property type="component" value="Unassembled WGS sequence"/>
</dbReference>
<dbReference type="InterPro" id="IPR037053">
    <property type="entry name" value="Phage_tail_collar_dom_sf"/>
</dbReference>
<dbReference type="EMBL" id="JBHLXJ010000029">
    <property type="protein sequence ID" value="MFC0351734.1"/>
    <property type="molecule type" value="Genomic_DNA"/>
</dbReference>
<name>A0ABV6ILI3_9BURK</name>
<feature type="domain" description="Phage tail collar" evidence="1">
    <location>
        <begin position="7"/>
        <end position="63"/>
    </location>
</feature>
<dbReference type="Pfam" id="PF07484">
    <property type="entry name" value="Collar"/>
    <property type="match status" value="1"/>
</dbReference>
<sequence length="174" mass="17980">MADQFVGEIRLMACNFAPSGWAMCNGQIMAISQNTALFSLLGTTYGGNGASTFALPNLQGRAIMHPDQGSGLTSHYLGETGGTESVTLTKNEMPAHNHRLLATHAIATTSSPANAAYAVGANAKPQYGPASGSPGTMHASTLVPTGNGTAHNNMQPFLAMNFVIALNGIFPSRS</sequence>
<dbReference type="InterPro" id="IPR011083">
    <property type="entry name" value="Phage_tail_collar_dom"/>
</dbReference>
<reference evidence="2 3" key="1">
    <citation type="submission" date="2024-09" db="EMBL/GenBank/DDBJ databases">
        <authorList>
            <person name="Sun Q."/>
            <person name="Mori K."/>
        </authorList>
    </citation>
    <scope>NUCLEOTIDE SEQUENCE [LARGE SCALE GENOMIC DNA]</scope>
    <source>
        <strain evidence="2 3">CCM 8677</strain>
    </source>
</reference>
<gene>
    <name evidence="2" type="ORF">ACFFJH_18095</name>
</gene>
<organism evidence="2 3">
    <name type="scientific">Undibacterium danionis</name>
    <dbReference type="NCBI Taxonomy" id="1812100"/>
    <lineage>
        <taxon>Bacteria</taxon>
        <taxon>Pseudomonadati</taxon>
        <taxon>Pseudomonadota</taxon>
        <taxon>Betaproteobacteria</taxon>
        <taxon>Burkholderiales</taxon>
        <taxon>Oxalobacteraceae</taxon>
        <taxon>Undibacterium</taxon>
    </lineage>
</organism>
<evidence type="ECO:0000313" key="2">
    <source>
        <dbReference type="EMBL" id="MFC0351734.1"/>
    </source>
</evidence>
<evidence type="ECO:0000313" key="3">
    <source>
        <dbReference type="Proteomes" id="UP001589844"/>
    </source>
</evidence>
<dbReference type="Gene3D" id="3.90.1340.10">
    <property type="entry name" value="Phage tail collar domain"/>
    <property type="match status" value="1"/>
</dbReference>
<proteinExistence type="predicted"/>
<comment type="caution">
    <text evidence="2">The sequence shown here is derived from an EMBL/GenBank/DDBJ whole genome shotgun (WGS) entry which is preliminary data.</text>
</comment>
<evidence type="ECO:0000259" key="1">
    <source>
        <dbReference type="Pfam" id="PF07484"/>
    </source>
</evidence>
<keyword evidence="3" id="KW-1185">Reference proteome</keyword>
<accession>A0ABV6ILI3</accession>
<dbReference type="SUPFAM" id="SSF88874">
    <property type="entry name" value="Receptor-binding domain of short tail fibre protein gp12"/>
    <property type="match status" value="1"/>
</dbReference>
<dbReference type="RefSeq" id="WP_390214374.1">
    <property type="nucleotide sequence ID" value="NZ_JBHLXJ010000029.1"/>
</dbReference>